<dbReference type="InterPro" id="IPR031107">
    <property type="entry name" value="Small_HSP"/>
</dbReference>
<dbReference type="CDD" id="cd06464">
    <property type="entry name" value="ACD_sHsps-like"/>
    <property type="match status" value="1"/>
</dbReference>
<dbReference type="InterPro" id="IPR008978">
    <property type="entry name" value="HSP20-like_chaperone"/>
</dbReference>
<sequence length="161" mass="18174">MSNVFFYEPFYDMDRFLDEAFGSGRRPISGNNGSQLQRRNGGSDSGDGAIRHFKPRMDLYEDDEKNVVTVTFEFPGLKKEDINLDMHNGRLTVSAETKASSEHEEGGYAVRERRFGKFSRTLQLPQGSKEEEIKASMENGLLTITFPKTTPELAPKKISIS</sequence>
<feature type="region of interest" description="Disordered" evidence="4">
    <location>
        <begin position="26"/>
        <end position="51"/>
    </location>
</feature>
<gene>
    <name evidence="6" type="ORF">D9611_003706</name>
</gene>
<dbReference type="Pfam" id="PF00011">
    <property type="entry name" value="HSP20"/>
    <property type="match status" value="1"/>
</dbReference>
<proteinExistence type="inferred from homology"/>
<dbReference type="OrthoDB" id="1431247at2759"/>
<reference evidence="6 7" key="1">
    <citation type="journal article" date="2020" name="ISME J.">
        <title>Uncovering the hidden diversity of litter-decomposition mechanisms in mushroom-forming fungi.</title>
        <authorList>
            <person name="Floudas D."/>
            <person name="Bentzer J."/>
            <person name="Ahren D."/>
            <person name="Johansson T."/>
            <person name="Persson P."/>
            <person name="Tunlid A."/>
        </authorList>
    </citation>
    <scope>NUCLEOTIDE SEQUENCE [LARGE SCALE GENOMIC DNA]</scope>
    <source>
        <strain evidence="6 7">CBS 175.51</strain>
    </source>
</reference>
<protein>
    <recommendedName>
        <fullName evidence="5">SHSP domain-containing protein</fullName>
    </recommendedName>
</protein>
<dbReference type="AlphaFoldDB" id="A0A8H5B6J1"/>
<dbReference type="Proteomes" id="UP000541558">
    <property type="component" value="Unassembled WGS sequence"/>
</dbReference>
<feature type="compositionally biased region" description="Polar residues" evidence="4">
    <location>
        <begin position="29"/>
        <end position="42"/>
    </location>
</feature>
<evidence type="ECO:0000256" key="4">
    <source>
        <dbReference type="SAM" id="MobiDB-lite"/>
    </source>
</evidence>
<name>A0A8H5B6J1_9AGAR</name>
<keyword evidence="1" id="KW-0346">Stress response</keyword>
<accession>A0A8H5B6J1</accession>
<feature type="domain" description="SHSP" evidence="5">
    <location>
        <begin position="48"/>
        <end position="161"/>
    </location>
</feature>
<evidence type="ECO:0000256" key="1">
    <source>
        <dbReference type="ARBA" id="ARBA00023016"/>
    </source>
</evidence>
<comment type="caution">
    <text evidence="6">The sequence shown here is derived from an EMBL/GenBank/DDBJ whole genome shotgun (WGS) entry which is preliminary data.</text>
</comment>
<dbReference type="EMBL" id="JAACJK010000219">
    <property type="protein sequence ID" value="KAF5317191.1"/>
    <property type="molecule type" value="Genomic_DNA"/>
</dbReference>
<dbReference type="Gene3D" id="2.60.40.790">
    <property type="match status" value="1"/>
</dbReference>
<evidence type="ECO:0000313" key="6">
    <source>
        <dbReference type="EMBL" id="KAF5317191.1"/>
    </source>
</evidence>
<dbReference type="InterPro" id="IPR002068">
    <property type="entry name" value="A-crystallin/Hsp20_dom"/>
</dbReference>
<evidence type="ECO:0000256" key="2">
    <source>
        <dbReference type="PROSITE-ProRule" id="PRU00285"/>
    </source>
</evidence>
<comment type="similarity">
    <text evidence="2 3">Belongs to the small heat shock protein (HSP20) family.</text>
</comment>
<evidence type="ECO:0000313" key="7">
    <source>
        <dbReference type="Proteomes" id="UP000541558"/>
    </source>
</evidence>
<dbReference type="SUPFAM" id="SSF49764">
    <property type="entry name" value="HSP20-like chaperones"/>
    <property type="match status" value="1"/>
</dbReference>
<organism evidence="6 7">
    <name type="scientific">Ephemerocybe angulata</name>
    <dbReference type="NCBI Taxonomy" id="980116"/>
    <lineage>
        <taxon>Eukaryota</taxon>
        <taxon>Fungi</taxon>
        <taxon>Dikarya</taxon>
        <taxon>Basidiomycota</taxon>
        <taxon>Agaricomycotina</taxon>
        <taxon>Agaricomycetes</taxon>
        <taxon>Agaricomycetidae</taxon>
        <taxon>Agaricales</taxon>
        <taxon>Agaricineae</taxon>
        <taxon>Psathyrellaceae</taxon>
        <taxon>Ephemerocybe</taxon>
    </lineage>
</organism>
<evidence type="ECO:0000259" key="5">
    <source>
        <dbReference type="PROSITE" id="PS01031"/>
    </source>
</evidence>
<dbReference type="PROSITE" id="PS01031">
    <property type="entry name" value="SHSP"/>
    <property type="match status" value="1"/>
</dbReference>
<dbReference type="PANTHER" id="PTHR11527">
    <property type="entry name" value="HEAT-SHOCK PROTEIN 20 FAMILY MEMBER"/>
    <property type="match status" value="1"/>
</dbReference>
<evidence type="ECO:0000256" key="3">
    <source>
        <dbReference type="RuleBase" id="RU003616"/>
    </source>
</evidence>
<keyword evidence="7" id="KW-1185">Reference proteome</keyword>